<comment type="catalytic activity">
    <reaction evidence="1">
        <text>Hydrolysis of alpha-(2-&gt;3)-, alpha-(2-&gt;6)-, alpha-(2-&gt;8)- glycosidic linkages of terminal sialic acid residues in oligosaccharides, glycoproteins, glycolipids, colominic acid and synthetic substrates.</text>
        <dbReference type="EC" id="3.2.1.18"/>
    </reaction>
</comment>
<evidence type="ECO:0000313" key="7">
    <source>
        <dbReference type="Proteomes" id="UP001155241"/>
    </source>
</evidence>
<reference evidence="6" key="1">
    <citation type="submission" date="2022-06" db="EMBL/GenBank/DDBJ databases">
        <title>Aeoliella straminimaris, a novel planctomycete from sediments.</title>
        <authorList>
            <person name="Vitorino I.R."/>
            <person name="Lage O.M."/>
        </authorList>
    </citation>
    <scope>NUCLEOTIDE SEQUENCE</scope>
    <source>
        <strain evidence="6">ICT_H6.2</strain>
    </source>
</reference>
<dbReference type="GO" id="GO:0016020">
    <property type="term" value="C:membrane"/>
    <property type="evidence" value="ECO:0007669"/>
    <property type="project" value="TreeGrafter"/>
</dbReference>
<dbReference type="AlphaFoldDB" id="A0A9X2FGB8"/>
<comment type="caution">
    <text evidence="6">The sequence shown here is derived from an EMBL/GenBank/DDBJ whole genome shotgun (WGS) entry which is preliminary data.</text>
</comment>
<evidence type="ECO:0000256" key="1">
    <source>
        <dbReference type="ARBA" id="ARBA00000427"/>
    </source>
</evidence>
<sequence length="385" mass="41521">MDRQHLSLRCLKVFVLSLFAMAVVTCAAAQPRDAELELDSQDLFIGGEGGYHTYRIPAMVRTPDGVLHAFAEGRKKSHSDRGDIDIVVRRSTNGGVSWSPKEVLLDDGANTMGQPTPILDRRTGTLHLLFCRNNREMFATHFDRETGLLAEPIDITSVAKSLDVPFKITRMGAGPTAGLQTASGRLLAPVWVNGTIGVANEYGAGVVFSDDRGTTWQVGGAPHVPPAIAGINESTVAPLPKGDLYMTQRTNGGEPHRAMSISRDDGATWTDSQLVPDIDSDMTPIKAGLAAIEAKGDCDLNGLVLAAPEGPGRKNLALWYSPDGVKWKRLTSINNTHAGYSELAQLPSGVVGLLYEQGDKNYHQRLTFTRLAINSKSITSSQPQH</sequence>
<dbReference type="CDD" id="cd15482">
    <property type="entry name" value="Sialidase_non-viral"/>
    <property type="match status" value="1"/>
</dbReference>
<dbReference type="PANTHER" id="PTHR10628">
    <property type="entry name" value="SIALIDASE"/>
    <property type="match status" value="1"/>
</dbReference>
<comment type="similarity">
    <text evidence="2">Belongs to the glycosyl hydrolase 33 family.</text>
</comment>
<protein>
    <recommendedName>
        <fullName evidence="3">exo-alpha-sialidase</fullName>
        <ecNumber evidence="3">3.2.1.18</ecNumber>
    </recommendedName>
</protein>
<keyword evidence="7" id="KW-1185">Reference proteome</keyword>
<dbReference type="InterPro" id="IPR011040">
    <property type="entry name" value="Sialidase"/>
</dbReference>
<dbReference type="InterPro" id="IPR026856">
    <property type="entry name" value="Sialidase_fam"/>
</dbReference>
<accession>A0A9X2FGB8</accession>
<dbReference type="EC" id="3.2.1.18" evidence="3"/>
<feature type="chain" id="PRO_5040755508" description="exo-alpha-sialidase" evidence="4">
    <location>
        <begin position="23"/>
        <end position="385"/>
    </location>
</feature>
<dbReference type="Gene3D" id="2.120.10.10">
    <property type="match status" value="1"/>
</dbReference>
<evidence type="ECO:0000256" key="2">
    <source>
        <dbReference type="ARBA" id="ARBA00009348"/>
    </source>
</evidence>
<evidence type="ECO:0000259" key="5">
    <source>
        <dbReference type="Pfam" id="PF13088"/>
    </source>
</evidence>
<dbReference type="InterPro" id="IPR036278">
    <property type="entry name" value="Sialidase_sf"/>
</dbReference>
<gene>
    <name evidence="6" type="ORF">NG895_28365</name>
</gene>
<dbReference type="SUPFAM" id="SSF50939">
    <property type="entry name" value="Sialidases"/>
    <property type="match status" value="1"/>
</dbReference>
<feature type="domain" description="Sialidase" evidence="5">
    <location>
        <begin position="67"/>
        <end position="351"/>
    </location>
</feature>
<dbReference type="Pfam" id="PF13088">
    <property type="entry name" value="BNR_2"/>
    <property type="match status" value="1"/>
</dbReference>
<evidence type="ECO:0000313" key="6">
    <source>
        <dbReference type="EMBL" id="MCO6047838.1"/>
    </source>
</evidence>
<dbReference type="GO" id="GO:0004308">
    <property type="term" value="F:exo-alpha-sialidase activity"/>
    <property type="evidence" value="ECO:0007669"/>
    <property type="project" value="UniProtKB-EC"/>
</dbReference>
<dbReference type="PANTHER" id="PTHR10628:SF30">
    <property type="entry name" value="EXO-ALPHA-SIALIDASE"/>
    <property type="match status" value="1"/>
</dbReference>
<proteinExistence type="inferred from homology"/>
<feature type="signal peptide" evidence="4">
    <location>
        <begin position="1"/>
        <end position="22"/>
    </location>
</feature>
<name>A0A9X2FGB8_9BACT</name>
<keyword evidence="6" id="KW-0378">Hydrolase</keyword>
<keyword evidence="4" id="KW-0732">Signal</keyword>
<dbReference type="GO" id="GO:0005737">
    <property type="term" value="C:cytoplasm"/>
    <property type="evidence" value="ECO:0007669"/>
    <property type="project" value="TreeGrafter"/>
</dbReference>
<dbReference type="Proteomes" id="UP001155241">
    <property type="component" value="Unassembled WGS sequence"/>
</dbReference>
<evidence type="ECO:0000256" key="4">
    <source>
        <dbReference type="SAM" id="SignalP"/>
    </source>
</evidence>
<dbReference type="GO" id="GO:0006689">
    <property type="term" value="P:ganglioside catabolic process"/>
    <property type="evidence" value="ECO:0007669"/>
    <property type="project" value="TreeGrafter"/>
</dbReference>
<dbReference type="EMBL" id="JAMXLR010000092">
    <property type="protein sequence ID" value="MCO6047838.1"/>
    <property type="molecule type" value="Genomic_DNA"/>
</dbReference>
<evidence type="ECO:0000256" key="3">
    <source>
        <dbReference type="ARBA" id="ARBA00012733"/>
    </source>
</evidence>
<organism evidence="6 7">
    <name type="scientific">Aeoliella straminimaris</name>
    <dbReference type="NCBI Taxonomy" id="2954799"/>
    <lineage>
        <taxon>Bacteria</taxon>
        <taxon>Pseudomonadati</taxon>
        <taxon>Planctomycetota</taxon>
        <taxon>Planctomycetia</taxon>
        <taxon>Pirellulales</taxon>
        <taxon>Lacipirellulaceae</taxon>
        <taxon>Aeoliella</taxon>
    </lineage>
</organism>
<dbReference type="GO" id="GO:0009313">
    <property type="term" value="P:oligosaccharide catabolic process"/>
    <property type="evidence" value="ECO:0007669"/>
    <property type="project" value="TreeGrafter"/>
</dbReference>